<geneLocation type="plasmid" evidence="1">
    <name>pTW9</name>
</geneLocation>
<protein>
    <submittedName>
        <fullName evidence="1">IAD1 precouser</fullName>
    </submittedName>
    <submittedName>
        <fullName evidence="2">Sex pheromone inhibitor determinant</fullName>
    </submittedName>
</protein>
<dbReference type="AlphaFoldDB" id="E3WD55"/>
<dbReference type="RefSeq" id="WP_011109599.1">
    <property type="nucleotide sequence ID" value="NC_014726.1"/>
</dbReference>
<gene>
    <name evidence="1" type="primary">iad1</name>
    <name evidence="2" type="ORF">DAI13_16595</name>
</gene>
<evidence type="ECO:0000313" key="1">
    <source>
        <dbReference type="EMBL" id="BAJ34841.1"/>
    </source>
</evidence>
<proteinExistence type="predicted"/>
<dbReference type="EMBL" id="AB563188">
    <property type="protein sequence ID" value="BAJ34841.1"/>
    <property type="molecule type" value="Genomic_DNA"/>
</dbReference>
<organism evidence="1">
    <name type="scientific">Enterococcus faecalis</name>
    <name type="common">Streptococcus faecalis</name>
    <dbReference type="NCBI Taxonomy" id="1351"/>
    <lineage>
        <taxon>Bacteria</taxon>
        <taxon>Bacillati</taxon>
        <taxon>Bacillota</taxon>
        <taxon>Bacilli</taxon>
        <taxon>Lactobacillales</taxon>
        <taxon>Enterococcaceae</taxon>
        <taxon>Enterococcus</taxon>
    </lineage>
</organism>
<dbReference type="Proteomes" id="UP000244140">
    <property type="component" value="Unassembled WGS sequence"/>
</dbReference>
<accession>E3WD55</accession>
<reference evidence="1" key="1">
    <citation type="submission" date="2010-05" db="EMBL/GenBank/DDBJ databases">
        <title>Characterization of the Vancomycin-resistant Enterococci isolated from Human Patients and Livestock in Taiwan: High Incidence of Multiple-Drug Resistant Pheromone Responsive Plasmids and Evidence of Transmission of VRE from Livestock to Human.</title>
        <authorList>
            <person name="Tomita H."/>
            <person name="Lu J."/>
            <person name="Ike Y."/>
        </authorList>
    </citation>
    <scope>NUCLEOTIDE SEQUENCE</scope>
    <source>
        <plasmid evidence="1">pTW9</plasmid>
    </source>
</reference>
<reference evidence="2 3" key="2">
    <citation type="submission" date="2018-04" db="EMBL/GenBank/DDBJ databases">
        <authorList>
            <person name="Van Tyne D."/>
        </authorList>
    </citation>
    <scope>NUCLEOTIDE SEQUENCE [LARGE SCALE GENOMIC DNA]</scope>
    <source>
        <strain evidence="2 3">B2535</strain>
    </source>
</reference>
<evidence type="ECO:0000313" key="2">
    <source>
        <dbReference type="EMBL" id="PTN72811.1"/>
    </source>
</evidence>
<keyword evidence="1" id="KW-0614">Plasmid</keyword>
<name>E3WD55_ENTFL</name>
<dbReference type="EMBL" id="PZZH01000002">
    <property type="protein sequence ID" value="PTN72811.1"/>
    <property type="molecule type" value="Genomic_DNA"/>
</dbReference>
<sequence length="22" mass="2459">MSKRAMKKIIPLITLFVVTLVG</sequence>
<evidence type="ECO:0000313" key="3">
    <source>
        <dbReference type="Proteomes" id="UP000244140"/>
    </source>
</evidence>